<dbReference type="Proteomes" id="UP000663845">
    <property type="component" value="Unassembled WGS sequence"/>
</dbReference>
<dbReference type="EMBL" id="CAJNOG010000988">
    <property type="protein sequence ID" value="CAF1393347.1"/>
    <property type="molecule type" value="Genomic_DNA"/>
</dbReference>
<dbReference type="AlphaFoldDB" id="A0A815KHT5"/>
<protein>
    <submittedName>
        <fullName evidence="2">Uncharacterized protein</fullName>
    </submittedName>
</protein>
<keyword evidence="1" id="KW-0732">Signal</keyword>
<feature type="chain" id="PRO_5032782427" evidence="1">
    <location>
        <begin position="20"/>
        <end position="437"/>
    </location>
</feature>
<comment type="caution">
    <text evidence="2">The sequence shown here is derived from an EMBL/GenBank/DDBJ whole genome shotgun (WGS) entry which is preliminary data.</text>
</comment>
<reference evidence="2" key="1">
    <citation type="submission" date="2021-02" db="EMBL/GenBank/DDBJ databases">
        <authorList>
            <person name="Nowell W R."/>
        </authorList>
    </citation>
    <scope>NUCLEOTIDE SEQUENCE</scope>
</reference>
<organism evidence="2 3">
    <name type="scientific">Adineta steineri</name>
    <dbReference type="NCBI Taxonomy" id="433720"/>
    <lineage>
        <taxon>Eukaryota</taxon>
        <taxon>Metazoa</taxon>
        <taxon>Spiralia</taxon>
        <taxon>Gnathifera</taxon>
        <taxon>Rotifera</taxon>
        <taxon>Eurotatoria</taxon>
        <taxon>Bdelloidea</taxon>
        <taxon>Adinetida</taxon>
        <taxon>Adinetidae</taxon>
        <taxon>Adineta</taxon>
    </lineage>
</organism>
<evidence type="ECO:0000256" key="1">
    <source>
        <dbReference type="SAM" id="SignalP"/>
    </source>
</evidence>
<evidence type="ECO:0000313" key="3">
    <source>
        <dbReference type="Proteomes" id="UP000663845"/>
    </source>
</evidence>
<sequence>MLSYNLILILSSSLYVVHSLKCHSCEFQIELSNSLPNQSSLPDECRITVEDDISVCKAYIQVNYLTDEIYIWWNAIPKDTVQSIANNLDIPLPLNRMQKSLTKFQFDVKFKPKEEIFLGANIFCQSNDYCIINETNRLLSQLNALKHVSSKIQKIYQNLLIQSPMNTTSEPIINCFHSYSDRIIQCTSSNDVACFIGIPETSTDIEADCIRNSDDLFVSVSYYITNPISHIKNGKSSYEIYIWWNAIPKDTVQSIANNLDIPLPLNRMQKSLTKFQFDVKFKPKEEIFLGANIFCQSNDYCIINETNRLLSQLNALKHVSLKIQKIYQNLLIQSPMNTTSESIINCFHSYSDRIIQCTSSNDVACFIGIPETSIDIEADCVRNSDDLFVSVSYYITNPISHIKNGKSSCSIHCNRDNCNTEEIYNNVIKIAQKYISG</sequence>
<accession>A0A815KHT5</accession>
<feature type="signal peptide" evidence="1">
    <location>
        <begin position="1"/>
        <end position="19"/>
    </location>
</feature>
<proteinExistence type="predicted"/>
<evidence type="ECO:0000313" key="2">
    <source>
        <dbReference type="EMBL" id="CAF1393347.1"/>
    </source>
</evidence>
<name>A0A815KHT5_9BILA</name>
<gene>
    <name evidence="2" type="ORF">JYZ213_LOCUS37338</name>
</gene>